<keyword evidence="1" id="KW-1133">Transmembrane helix</keyword>
<evidence type="ECO:0000313" key="3">
    <source>
        <dbReference type="Proteomes" id="UP001153365"/>
    </source>
</evidence>
<proteinExistence type="predicted"/>
<comment type="caution">
    <text evidence="2">The sequence shown here is derived from an EMBL/GenBank/DDBJ whole genome shotgun (WGS) entry which is preliminary data.</text>
</comment>
<organism evidence="2 3">
    <name type="scientific">Phakopsora pachyrhizi</name>
    <name type="common">Asian soybean rust disease fungus</name>
    <dbReference type="NCBI Taxonomy" id="170000"/>
    <lineage>
        <taxon>Eukaryota</taxon>
        <taxon>Fungi</taxon>
        <taxon>Dikarya</taxon>
        <taxon>Basidiomycota</taxon>
        <taxon>Pucciniomycotina</taxon>
        <taxon>Pucciniomycetes</taxon>
        <taxon>Pucciniales</taxon>
        <taxon>Phakopsoraceae</taxon>
        <taxon>Phakopsora</taxon>
    </lineage>
</organism>
<dbReference type="EMBL" id="CALTRL010000646">
    <property type="protein sequence ID" value="CAH7669058.1"/>
    <property type="molecule type" value="Genomic_DNA"/>
</dbReference>
<keyword evidence="1" id="KW-0472">Membrane</keyword>
<name>A0AAV0AP23_PHAPC</name>
<dbReference type="Proteomes" id="UP001153365">
    <property type="component" value="Unassembled WGS sequence"/>
</dbReference>
<keyword evidence="1" id="KW-0812">Transmembrane</keyword>
<dbReference type="AlphaFoldDB" id="A0AAV0AP23"/>
<feature type="transmembrane region" description="Helical" evidence="1">
    <location>
        <begin position="6"/>
        <end position="28"/>
    </location>
</feature>
<accession>A0AAV0AP23</accession>
<feature type="transmembrane region" description="Helical" evidence="1">
    <location>
        <begin position="35"/>
        <end position="54"/>
    </location>
</feature>
<evidence type="ECO:0000256" key="1">
    <source>
        <dbReference type="SAM" id="Phobius"/>
    </source>
</evidence>
<evidence type="ECO:0000313" key="2">
    <source>
        <dbReference type="EMBL" id="CAH7669058.1"/>
    </source>
</evidence>
<protein>
    <submittedName>
        <fullName evidence="2">Uncharacterized protein</fullName>
    </submittedName>
</protein>
<sequence>MPFALALHWSFFFFLYNLLPSLLFELLLCSPSLSLGCFIQLFIPVASLLISTLGQHLL</sequence>
<reference evidence="2" key="1">
    <citation type="submission" date="2022-06" db="EMBL/GenBank/DDBJ databases">
        <authorList>
            <consortium name="SYNGENTA / RWTH Aachen University"/>
        </authorList>
    </citation>
    <scope>NUCLEOTIDE SEQUENCE</scope>
</reference>
<gene>
    <name evidence="2" type="ORF">PPACK8108_LOCUS3630</name>
</gene>
<keyword evidence="3" id="KW-1185">Reference proteome</keyword>